<proteinExistence type="predicted"/>
<feature type="compositionally biased region" description="Low complexity" evidence="2">
    <location>
        <begin position="150"/>
        <end position="170"/>
    </location>
</feature>
<feature type="region of interest" description="Disordered" evidence="2">
    <location>
        <begin position="247"/>
        <end position="272"/>
    </location>
</feature>
<feature type="compositionally biased region" description="Low complexity" evidence="2">
    <location>
        <begin position="209"/>
        <end position="232"/>
    </location>
</feature>
<reference evidence="4" key="1">
    <citation type="journal article" date="2018" name="Nat. Microbiol.">
        <title>Leveraging single-cell genomics to expand the fungal tree of life.</title>
        <authorList>
            <person name="Ahrendt S.R."/>
            <person name="Quandt C.A."/>
            <person name="Ciobanu D."/>
            <person name="Clum A."/>
            <person name="Salamov A."/>
            <person name="Andreopoulos B."/>
            <person name="Cheng J.F."/>
            <person name="Woyke T."/>
            <person name="Pelin A."/>
            <person name="Henrissat B."/>
            <person name="Reynolds N.K."/>
            <person name="Benny G.L."/>
            <person name="Smith M.E."/>
            <person name="James T.Y."/>
            <person name="Grigoriev I.V."/>
        </authorList>
    </citation>
    <scope>NUCLEOTIDE SEQUENCE [LARGE SCALE GENOMIC DNA]</scope>
</reference>
<accession>A0A4P9W8G1</accession>
<dbReference type="AlphaFoldDB" id="A0A4P9W8G1"/>
<feature type="coiled-coil region" evidence="1">
    <location>
        <begin position="70"/>
        <end position="97"/>
    </location>
</feature>
<dbReference type="Proteomes" id="UP000269721">
    <property type="component" value="Unassembled WGS sequence"/>
</dbReference>
<evidence type="ECO:0000256" key="2">
    <source>
        <dbReference type="SAM" id="MobiDB-lite"/>
    </source>
</evidence>
<keyword evidence="1" id="KW-0175">Coiled coil</keyword>
<evidence type="ECO:0000256" key="1">
    <source>
        <dbReference type="SAM" id="Coils"/>
    </source>
</evidence>
<evidence type="ECO:0000313" key="3">
    <source>
        <dbReference type="EMBL" id="RKO87743.1"/>
    </source>
</evidence>
<name>A0A4P9W8G1_9FUNG</name>
<dbReference type="EMBL" id="KZ997186">
    <property type="protein sequence ID" value="RKO87743.1"/>
    <property type="molecule type" value="Genomic_DNA"/>
</dbReference>
<feature type="compositionally biased region" description="Low complexity" evidence="2">
    <location>
        <begin position="179"/>
        <end position="196"/>
    </location>
</feature>
<sequence>MIDSSPNDNQAFPSSDTRELTTPSPHNQTPPLLPQQLPLYSPAQTTTPSHFQPVAATNPIMHWEPRPRFISAEEAQRKQMELLLREQEVQRREQARRQQAEKDDFVRRRGALLVQEQAAAQQRQQQLERDQQVARHLQADRDQREREAQRLQLQQQQQQQQQQKQQQAGREQTEREVQRQQLQQQHNQQRLLAQQQAQQNFMSQWPNLPQQSVQQQQPPMQQQQQSQLQPSQDRVNHQFLFSRQQQFMPPPPQQQQQQPQQPSLTPNTSALTAAPDGNIANLLIGYHAQIAGVGCTADTYDKVSGTWDPEITRNAHALLMAATASSGFLRQYGLAMPPLAIIQEIVRFASANQQLLNQAVPSPPTPAAASNIPQPRPPVAVLMQGRQTRAHFSGPMLNQAGVAQVASHQQQQHHHSHHRQHASHARAPPSTYPQPTPPKPRVAPAGPVLLLQTLTPPIPLPLTRSTLRLTLVLPSELTELFYHTTNQRIVRLSCYRPTSPSRMHVWPKRLDTIRIGGAPVPLERKVGKYTTRPPILYLETGDHWPADLTANLSASPGAENVMEVDVVTAPADGEWVLSLEVVEIMDVPRARKLVMKQRASEEATVRRGEDRGGRGVGGCGCMEEVLQIPL</sequence>
<protein>
    <submittedName>
        <fullName evidence="3">Uncharacterized protein</fullName>
    </submittedName>
</protein>
<organism evidence="3 4">
    <name type="scientific">Blyttiomyces helicus</name>
    <dbReference type="NCBI Taxonomy" id="388810"/>
    <lineage>
        <taxon>Eukaryota</taxon>
        <taxon>Fungi</taxon>
        <taxon>Fungi incertae sedis</taxon>
        <taxon>Chytridiomycota</taxon>
        <taxon>Chytridiomycota incertae sedis</taxon>
        <taxon>Chytridiomycetes</taxon>
        <taxon>Chytridiomycetes incertae sedis</taxon>
        <taxon>Blyttiomyces</taxon>
    </lineage>
</organism>
<feature type="region of interest" description="Disordered" evidence="2">
    <location>
        <begin position="1"/>
        <end position="51"/>
    </location>
</feature>
<evidence type="ECO:0000313" key="4">
    <source>
        <dbReference type="Proteomes" id="UP000269721"/>
    </source>
</evidence>
<feature type="compositionally biased region" description="Polar residues" evidence="2">
    <location>
        <begin position="1"/>
        <end position="29"/>
    </location>
</feature>
<feature type="region of interest" description="Disordered" evidence="2">
    <location>
        <begin position="209"/>
        <end position="234"/>
    </location>
</feature>
<keyword evidence="4" id="KW-1185">Reference proteome</keyword>
<feature type="region of interest" description="Disordered" evidence="2">
    <location>
        <begin position="123"/>
        <end position="196"/>
    </location>
</feature>
<feature type="region of interest" description="Disordered" evidence="2">
    <location>
        <begin position="402"/>
        <end position="444"/>
    </location>
</feature>
<feature type="compositionally biased region" description="Basic and acidic residues" evidence="2">
    <location>
        <begin position="126"/>
        <end position="149"/>
    </location>
</feature>
<feature type="compositionally biased region" description="Basic residues" evidence="2">
    <location>
        <begin position="411"/>
        <end position="424"/>
    </location>
</feature>
<feature type="compositionally biased region" description="Pro residues" evidence="2">
    <location>
        <begin position="430"/>
        <end position="441"/>
    </location>
</feature>
<gene>
    <name evidence="3" type="ORF">BDK51DRAFT_29183</name>
</gene>